<keyword evidence="14" id="KW-0106">Calcium</keyword>
<keyword evidence="5" id="KW-0964">Secreted</keyword>
<dbReference type="RefSeq" id="WP_100848402.1">
    <property type="nucleotide sequence ID" value="NZ_PHHE01000001.1"/>
</dbReference>
<keyword evidence="13" id="KW-0068">Autocatalytic cleavage</keyword>
<keyword evidence="12" id="KW-0788">Thiol protease</keyword>
<evidence type="ECO:0000256" key="9">
    <source>
        <dbReference type="ARBA" id="ARBA00022723"/>
    </source>
</evidence>
<dbReference type="PROSITE" id="PS51771">
    <property type="entry name" value="CGT_MARTX_CPD"/>
    <property type="match status" value="1"/>
</dbReference>
<evidence type="ECO:0000256" key="17">
    <source>
        <dbReference type="ARBA" id="ARBA00023026"/>
    </source>
</evidence>
<evidence type="ECO:0000256" key="10">
    <source>
        <dbReference type="ARBA" id="ARBA00022737"/>
    </source>
</evidence>
<dbReference type="PROSITE" id="PS00330">
    <property type="entry name" value="HEMOLYSIN_CALCIUM"/>
    <property type="match status" value="4"/>
</dbReference>
<dbReference type="InterPro" id="IPR018511">
    <property type="entry name" value="Hemolysin-typ_Ca-bd_CS"/>
</dbReference>
<keyword evidence="25" id="KW-1185">Reference proteome</keyword>
<evidence type="ECO:0000256" key="19">
    <source>
        <dbReference type="ARBA" id="ARBA00023136"/>
    </source>
</evidence>
<organism evidence="24 25">
    <name type="scientific">Pseudomonas baetica</name>
    <dbReference type="NCBI Taxonomy" id="674054"/>
    <lineage>
        <taxon>Bacteria</taxon>
        <taxon>Pseudomonadati</taxon>
        <taxon>Pseudomonadota</taxon>
        <taxon>Gammaproteobacteria</taxon>
        <taxon>Pseudomonadales</taxon>
        <taxon>Pseudomonadaceae</taxon>
        <taxon>Pseudomonas</taxon>
    </lineage>
</organism>
<sequence>MANMSNDFKKLLEGLVVKKVNEGGRQSEWFSMDGSELGKYISEVGDRLTEMQQTTLSVLAAQYYQMQENPTSIDSHLQNLKFWRNEMDTMPRTPATNSFKRQLDQDIKIYARQQAAMGVYERGWREALRVINLSANDSWQAFSKKTNTSENLIQLDAKIADKEHTLSNNLVELKKTDEYAKLFSEVQAFKAVRKLYNDFASAVIEKRPGEKIDQMLTDLRRAPSASDSLPVNVSLLMMEERPGYIRMNVALVNASYDGRYKDFYLENGRVVVPTDGVLNFSFGTPARSLAWQEQYRLKNEPASFRSPTYTPIRSVLVRTKFVAEYFANYLVSEHTLREGVKAQLLNKGNKLLLTNVDRKFPNQVGIQLTGTDLSGRKPVEVSLPGLLADLINQSADIDSFQTIGLEGFRQSYYNQDRDGQFVNIQELRDSLGFGQRQYLLEKPKGAGYESATPFGVMTVDENGKVSSGHLSRAETEELYGYNSDFFETLEKLRDSGFELSGLLDSSKRASFEAQLIRLLERNHITPGGVISTDTVHSGVRDIKGNALNKVLWEQAFSDSIWRNSAIDSTLFEYAKKIATNSSLYEAIDGAYLQSDLAQAKGLLADVYEQWHFQAIEDETLRVEKLNAGKDPRNPRVEVFDQQRVDKSLNRKLLTFFLNGAEALAVDDPARLLLQSTEGNTLRKQMLFHALRPVAERMSKATAPVNSHAALASDGNPNKLTINNRLDQPDPYLILNEGVSEETYHDGTYLIKDDKYRSYNQFRPDGQKEATRYMNDLDVPFVGGISGTTQLVSNVLSELFGSNLSLHQYWQFQLANAAFMIRNGYHSFFEAVYVAARYEPNLAGRVGQKLLDIFDNYRAQGAQASESGKLYVDVMEQVLPLVNQGVASDKHFQPPIFTEFGPRPVLGVLGNGDSSSPYDTLGERLRLVAQVYERMTRGQRENGTTVTPGLEQMAQSDLNGLNLERLKDSVYYKIDAILQNMTQKGEDVPRRALTDKEVWKITDLAVEGMVRQNFAKRAELMNYLQALGFSFTANKNSDRALTFGSGDFSVYKSVLNEAMKAGGRPPIAESSDVPAVAFVHELRSALTDAVHDLGSGASSSIRTAVDQGALSMVGFLSSAYATLTADNGGTLYVMSEGGMRFNSFFWNSELPVLRELQKAGVIGNIRILHEPAENYRGKSLDDIGSLLTASNVQLIADHRFLADPVYVELLAGMHRRWVYDKPFSHLLNLRAEVETYIKDHPSSGRNEAFTELLDQVNAKLWELDGMDRMDATTRVNAAYTDRLGNGKIWTRQELAPHASVFGKPRGESYTRILSLLDKWDAYTQPSAFPMPTDRGSKFFFELPFNGDFIDQYSEQLKSLLPFELLRRMWGVEVEASPSYGTATLKFQNGAQTIVTFAAASTLETKVAQQRELATLQRLILANFTPDNIPARLGLIHSYAMPRIWAAKSSDSPFKFVADQQPDGTWRTDEGGIATVRRVQTMVDSPVYTLSIQNVDTWEKPLFQGNPEGSDSQYAAQIIIQTEDDLTVRKAAANLAGKHVDKSLVVQLDASGEMRVVYGDPALFKTLSATDKVRWQIVGHGDDKNHTLTFGGRDASAWGQQLHDFQQTLYKQYGIASPPDRISLVGCSLEPSAQMNGFARQLTAILKSPGTEISARKADLTVSDDGRKYTMSPAGVWRQEPSDKVVLRWTQDRGVVDSYEHLPERALLGRDGVDVGALLDDLQQRRILPEQLGVSQEYALSQLFLGGDGGLDRAALRRALNNPLTIVQLQDSFAQLPNTINSSQQNSVDPTTLVQRILDARKQNPPLKSQDAGFDVAPNGSTLQGAAGFASNRQVALQVAELQRNLQKLTQTADNDGKVFVGYKLGTGSEEGRLSLVYADLENHKKASVIIPVNDLEMVKALRRNFNALEDVMKRMQPMMDLQGPDLDINGPDLLNAGMLAQALLNLSKGFGDAPEYIKAQAYLGIAQGSFELVTDVVEALVSLKTAAQTGGGALSKLGGLFKTGTQLLGVATNIASFGLDAKTLADAVNSGDQGSITTAGVQLGFNGASLILSGASFVAGLLGASTVASVTGGIAVPLAGLGIGITALVQAFMENNAKAAQGFAFMKEINNGYANPLSSIDYQGSKALMVNAGALVNRIDFRTNKVGFSNATIGSSLSASADHWWTERVSDVDVLWVGNPIGAYDKQGRIGRSREDNLDFWSVTGHQGRAEISLAQAFQDPSKVLILMTAPEVDGDYFDYSRTTFNSDELIDKIQKNSDAKVVLATNDHSATNWKYTSYATTFEVDLDIQNRVLVLPGLTDFEKENLSTSGSNGHRGTNFSYHDQSMVNYLLVGGGGNTVLVLPQDNTVRNPVTIESPSARESWTFHLSDGLAAGGKHLRFGSAGSFVFNGQVITFASHAGGPVTLVDDKVPKVRVTLDVNNGKAMLSVELGSWSSSTDPKQALEKALNQLRPTAGKTSDILELAAPERNGDRVLISATYEGAAVSGFYDTKKDTAVLMNEGKLLIYRGGQGATWRPFDIKGSAVTIDAYGNPIVNYDGTVTYLKPVSFIYSAETGRFERGPIELTDTGREALERWMARNSNWTSQTITRFVLEDLSYGLNLAGPSGLGANDVSQITYEPKTSAKREKSGGVAYLKLWEELQGVLDRAGSDTFSLDATLSHRLYVAGIVDRDSVLRTYAQQLQDFQQSLLLKYADTRGEQWKYNEVVPLSKVERSELMSIYKTLTLLYADTAWNNWFVLGADYAQSRLMATRLRNAGLDLGVDSDSYQGGTNANGNGGRYDITVDTLHSLLRQIDVKLLNDGVAGGYFNEAEVRERTSVREQLSKLYAQKSSYDQHGWSWISLAETPAESLAFANRLKAVGVNIRINDDSSNRGTDNDGNGGRYDVTFESLRLFIQDIDRQLDSNQVRQPVYRDTKTRLAQQLSGLIPSEFRQFVSVPKTLVDALENIGLTVIRTGPPDIFGRRFSADNPATVPKVGPLATTLGVAAASNTYGDDSYNVTSATLNLWKDQLSSAGEAADEWYAQRFNGVNSIEIKPGMEDAARLALLGRLWESLKTSGTSFVLDNDVNINTKLYTAIASLKANSIQAISFPDLSQIPILTSNSYGGLQVGRHFAAGSLVRSGLSTNASYYRVKIDGYYAALNNPGTISDTLEYLGTAGRLSPARIFELAGMEFFKAKVGQVYRAPMAMGMGYFLSTEPDPYFQDLPTTATSSTKWTYLGDTITLNDDLTLRSAPSVVADLARSPVAFNKGLAELWIRQLTRPSPGGYEYLSIFENGFEATTTEGLWYRYGKGVLSIVLDGVETDPYKLSGDAKLTRLLHDLNDAKPGTVVISSSGRPLDLSGAMDTMGASDIVVLKDVNTVKRDVTLESTATSGRTYFQGNQYIAEDVMGRRILFDDALAGKESTPDANLSVRVAGQPNATDLGAVSLFVQGHTVTLTSGFVSFTRQGSDLIVAGVDNFDAARINDFYFVKGSDRPGYSEASDVVPVILRHKGAGGEWTQTRLSLEQLRQFQAATRAGIKLELLKNGDWKAYIPIIALHVGNAIVNSVEVDEVSGDLIGRTPDGTSRVLMASYRDLPATLRTKVDIRGVSQPRITPEFEGYFQTTNSIDFAILQSKYQLTEMQSITALNFDRGYFRSGAAPGRFGDSRDNTLSDSDFNMEGSAYNLRGYAGNDTYLISKAQGQIIEGIDGGYDEVRTSLSSYTLDANVEMLTMTSTGAVNGVGNALANYIEANASSGATLDGGDGDDTLSGSTRGDNLKGGKGNDHIYGGGGMDDIYGGDGDDVLDGGSDFDRLFGGKGSDTFYVDDSADAVYDDDVNVSDKGDQDTVISSIDYSLDNQPRLENLTLVKGGRTGTGSWRDNKLQGNDLDNTLYGLNGDDRLDGGRGGDTLIGGAGNDTYVVDNSHDSVVEEQYAGDDTVESFIDYTLVDNLENLTLLGSASVGTGNWRGNHIGGNDGDNVLYGKEGDDVLDGGKGNDTLLGGLHNDTLTGGEGNDLLKGEAGNDVYDFASGSGQDIIDNTGVSGDVDTVSFTDAHYEDLWLSKTADQKSLLITRYKTGDTVELKGWYDDSAGTDVTGGRFKVASIDVIGGRLKASSVDRLVQAMAAFSPPAIGANSAMPEGFLSTQSALLGASWHMDKPTAARRVT</sequence>
<gene>
    <name evidence="24" type="ORF">ATI02_6410</name>
</gene>
<reference evidence="24 25" key="1">
    <citation type="submission" date="2017-11" db="EMBL/GenBank/DDBJ databases">
        <title>Genome sequencing of a diverse group of Pseudomonas species.</title>
        <authorList>
            <person name="Loper J."/>
        </authorList>
    </citation>
    <scope>NUCLEOTIDE SEQUENCE [LARGE SCALE GENOMIC DNA]</scope>
    <source>
        <strain evidence="24 25">LMG 25716</strain>
    </source>
</reference>
<evidence type="ECO:0000256" key="5">
    <source>
        <dbReference type="ARBA" id="ARBA00022525"/>
    </source>
</evidence>
<keyword evidence="18" id="KW-0446">Lipid-binding</keyword>
<keyword evidence="8" id="KW-0808">Transferase</keyword>
<keyword evidence="4" id="KW-1032">Host cell membrane</keyword>
<evidence type="ECO:0000256" key="21">
    <source>
        <dbReference type="ARBA" id="ARBA00023586"/>
    </source>
</evidence>
<evidence type="ECO:0000256" key="2">
    <source>
        <dbReference type="ARBA" id="ARBA00004165"/>
    </source>
</evidence>
<comment type="subcellular location">
    <subcellularLocation>
        <location evidence="2">Host cell membrane</location>
    </subcellularLocation>
    <subcellularLocation>
        <location evidence="21">Host cytoplasm</location>
        <location evidence="21">Host cytosol</location>
    </subcellularLocation>
    <subcellularLocation>
        <location evidence="3">Secreted</location>
    </subcellularLocation>
</comment>
<evidence type="ECO:0000256" key="7">
    <source>
        <dbReference type="ARBA" id="ARBA00022670"/>
    </source>
</evidence>
<evidence type="ECO:0000256" key="20">
    <source>
        <dbReference type="ARBA" id="ARBA00023200"/>
    </source>
</evidence>
<keyword evidence="17" id="KW-0843">Virulence</keyword>
<comment type="cofactor">
    <cofactor evidence="1">
        <name>Mg(2+)</name>
        <dbReference type="ChEBI" id="CHEBI:18420"/>
    </cofactor>
</comment>
<evidence type="ECO:0000256" key="8">
    <source>
        <dbReference type="ARBA" id="ARBA00022679"/>
    </source>
</evidence>
<proteinExistence type="predicted"/>
<evidence type="ECO:0000256" key="12">
    <source>
        <dbReference type="ARBA" id="ARBA00022807"/>
    </source>
</evidence>
<dbReference type="Pfam" id="PF11713">
    <property type="entry name" value="Peptidase_C80"/>
    <property type="match status" value="1"/>
</dbReference>
<keyword evidence="20" id="KW-1035">Host cytoplasm</keyword>
<evidence type="ECO:0000256" key="4">
    <source>
        <dbReference type="ARBA" id="ARBA00022511"/>
    </source>
</evidence>
<dbReference type="Proteomes" id="UP000232455">
    <property type="component" value="Unassembled WGS sequence"/>
</dbReference>
<keyword evidence="9" id="KW-0479">Metal-binding</keyword>
<dbReference type="Pfam" id="PF00353">
    <property type="entry name" value="HemolysinCabind"/>
    <property type="match status" value="3"/>
</dbReference>
<protein>
    <submittedName>
        <fullName evidence="24">Ca2+-binding RTX toxin-like protein</fullName>
    </submittedName>
</protein>
<dbReference type="SUPFAM" id="SSF158842">
    <property type="entry name" value="PMT central region-like"/>
    <property type="match status" value="2"/>
</dbReference>
<dbReference type="InterPro" id="IPR011049">
    <property type="entry name" value="Serralysin-like_metalloprot_C"/>
</dbReference>
<evidence type="ECO:0000256" key="18">
    <source>
        <dbReference type="ARBA" id="ARBA00023121"/>
    </source>
</evidence>
<dbReference type="PANTHER" id="PTHR38340">
    <property type="entry name" value="S-LAYER PROTEIN"/>
    <property type="match status" value="1"/>
</dbReference>
<dbReference type="InterPro" id="IPR038383">
    <property type="entry name" value="CPD_dom_sf"/>
</dbReference>
<evidence type="ECO:0000256" key="3">
    <source>
        <dbReference type="ARBA" id="ARBA00004613"/>
    </source>
</evidence>
<evidence type="ECO:0000256" key="16">
    <source>
        <dbReference type="ARBA" id="ARBA00022870"/>
    </source>
</evidence>
<keyword evidence="6" id="KW-0800">Toxin</keyword>
<evidence type="ECO:0000256" key="22">
    <source>
        <dbReference type="SAM" id="MobiDB-lite"/>
    </source>
</evidence>
<evidence type="ECO:0000256" key="6">
    <source>
        <dbReference type="ARBA" id="ARBA00022656"/>
    </source>
</evidence>
<keyword evidence="7" id="KW-0645">Protease</keyword>
<dbReference type="InterPro" id="IPR020974">
    <property type="entry name" value="CPD_dom"/>
</dbReference>
<keyword evidence="10" id="KW-0677">Repeat</keyword>
<dbReference type="InterPro" id="IPR024769">
    <property type="entry name" value="TcdA/TcdB_pore_forming"/>
</dbReference>
<evidence type="ECO:0000256" key="13">
    <source>
        <dbReference type="ARBA" id="ARBA00022813"/>
    </source>
</evidence>
<dbReference type="SUPFAM" id="SSF51120">
    <property type="entry name" value="beta-Roll"/>
    <property type="match status" value="3"/>
</dbReference>
<accession>A0ABX4Q928</accession>
<evidence type="ECO:0000256" key="1">
    <source>
        <dbReference type="ARBA" id="ARBA00001946"/>
    </source>
</evidence>
<dbReference type="PANTHER" id="PTHR38340:SF1">
    <property type="entry name" value="S-LAYER PROTEIN"/>
    <property type="match status" value="1"/>
</dbReference>
<evidence type="ECO:0000313" key="24">
    <source>
        <dbReference type="EMBL" id="PKA73283.1"/>
    </source>
</evidence>
<name>A0ABX4Q928_9PSED</name>
<dbReference type="InterPro" id="IPR050557">
    <property type="entry name" value="RTX_toxin/Mannuronan_C5-epim"/>
</dbReference>
<comment type="caution">
    <text evidence="24">The sequence shown here is derived from an EMBL/GenBank/DDBJ whole genome shotgun (WGS) entry which is preliminary data.</text>
</comment>
<dbReference type="Gene3D" id="3.40.50.11050">
    <property type="match status" value="1"/>
</dbReference>
<keyword evidence="11" id="KW-0378">Hydrolase</keyword>
<dbReference type="Gene3D" id="2.150.10.10">
    <property type="entry name" value="Serralysin-like metalloprotease, C-terminal"/>
    <property type="match status" value="3"/>
</dbReference>
<dbReference type="CDD" id="cd20501">
    <property type="entry name" value="C80_RtxA-like"/>
    <property type="match status" value="1"/>
</dbReference>
<evidence type="ECO:0000256" key="15">
    <source>
        <dbReference type="ARBA" id="ARBA00022842"/>
    </source>
</evidence>
<evidence type="ECO:0000256" key="11">
    <source>
        <dbReference type="ARBA" id="ARBA00022801"/>
    </source>
</evidence>
<feature type="region of interest" description="Disordered" evidence="22">
    <location>
        <begin position="3736"/>
        <end position="3763"/>
    </location>
</feature>
<evidence type="ECO:0000259" key="23">
    <source>
        <dbReference type="PROSITE" id="PS51771"/>
    </source>
</evidence>
<dbReference type="InterPro" id="IPR049824">
    <property type="entry name" value="RtxA-like_C80"/>
</dbReference>
<evidence type="ECO:0000313" key="25">
    <source>
        <dbReference type="Proteomes" id="UP000232455"/>
    </source>
</evidence>
<keyword evidence="15" id="KW-0460">Magnesium</keyword>
<dbReference type="Gene3D" id="1.20.140.180">
    <property type="match status" value="2"/>
</dbReference>
<feature type="domain" description="Peptidase C80" evidence="23">
    <location>
        <begin position="1503"/>
        <end position="1687"/>
    </location>
</feature>
<keyword evidence="16" id="KW-1043">Host membrane</keyword>
<dbReference type="Pfam" id="PF12920">
    <property type="entry name" value="TcdA_TcdB_pore"/>
    <property type="match status" value="1"/>
</dbReference>
<evidence type="ECO:0000256" key="14">
    <source>
        <dbReference type="ARBA" id="ARBA00022837"/>
    </source>
</evidence>
<dbReference type="EMBL" id="PHHE01000001">
    <property type="protein sequence ID" value="PKA73283.1"/>
    <property type="molecule type" value="Genomic_DNA"/>
</dbReference>
<keyword evidence="19" id="KW-0472">Membrane</keyword>
<dbReference type="InterPro" id="IPR001343">
    <property type="entry name" value="Hemolysn_Ca-bd"/>
</dbReference>
<dbReference type="PRINTS" id="PR00313">
    <property type="entry name" value="CABNDNGRPT"/>
</dbReference>